<name>A0A1E1L607_9HELO</name>
<dbReference type="EMBL" id="FJUX01000081">
    <property type="protein sequence ID" value="CZT05987.1"/>
    <property type="molecule type" value="Genomic_DNA"/>
</dbReference>
<reference evidence="2" key="1">
    <citation type="submission" date="2016-03" db="EMBL/GenBank/DDBJ databases">
        <authorList>
            <person name="Guldener U."/>
        </authorList>
    </citation>
    <scope>NUCLEOTIDE SEQUENCE [LARGE SCALE GENOMIC DNA]</scope>
    <source>
        <strain evidence="2">04CH-RAC-A.6.1</strain>
    </source>
</reference>
<gene>
    <name evidence="1" type="ORF">RAG0_11858</name>
</gene>
<dbReference type="OrthoDB" id="5243686at2759"/>
<sequence>MATRYHLCYATNVELKSLGEYIAGLLMAGSHVHPTVNGLTAREQIVIDPGSHLQYSIATIGASLEDMDRAQWPESNWFPLDFRHDHDRLVSRVDEWAREPYLAGVNANWIDQLGLSNFAPRYGEPAEGLSGNLATIFGMTAMLCPEDRFDSVMGRDPWRGNVWRGHSHRDGRTDDRGVVVRIYFDPDNSLGSTEESLDYLQ</sequence>
<dbReference type="Proteomes" id="UP000178912">
    <property type="component" value="Unassembled WGS sequence"/>
</dbReference>
<proteinExistence type="predicted"/>
<evidence type="ECO:0000313" key="2">
    <source>
        <dbReference type="Proteomes" id="UP000178912"/>
    </source>
</evidence>
<organism evidence="1 2">
    <name type="scientific">Rhynchosporium agropyri</name>
    <dbReference type="NCBI Taxonomy" id="914238"/>
    <lineage>
        <taxon>Eukaryota</taxon>
        <taxon>Fungi</taxon>
        <taxon>Dikarya</taxon>
        <taxon>Ascomycota</taxon>
        <taxon>Pezizomycotina</taxon>
        <taxon>Leotiomycetes</taxon>
        <taxon>Helotiales</taxon>
        <taxon>Ploettnerulaceae</taxon>
        <taxon>Rhynchosporium</taxon>
    </lineage>
</organism>
<keyword evidence="2" id="KW-1185">Reference proteome</keyword>
<evidence type="ECO:0000313" key="1">
    <source>
        <dbReference type="EMBL" id="CZT05987.1"/>
    </source>
</evidence>
<dbReference type="AlphaFoldDB" id="A0A1E1L607"/>
<accession>A0A1E1L607</accession>
<protein>
    <submittedName>
        <fullName evidence="1">Uncharacterized protein</fullName>
    </submittedName>
</protein>